<accession>A0A395HQD9</accession>
<dbReference type="Proteomes" id="UP000248961">
    <property type="component" value="Unassembled WGS sequence"/>
</dbReference>
<protein>
    <recommendedName>
        <fullName evidence="2">3beta-hydroxysteroid 3-dehydrogenase</fullName>
        <ecNumber evidence="2">1.1.1.270</ecNumber>
    </recommendedName>
</protein>
<dbReference type="VEuPathDB" id="FungiDB:BO97DRAFT_394870"/>
<dbReference type="GO" id="GO:0000253">
    <property type="term" value="F:3-beta-hydroxysteroid 3-dehydrogenase (NADP+) activity"/>
    <property type="evidence" value="ECO:0007669"/>
    <property type="project" value="UniProtKB-EC"/>
</dbReference>
<dbReference type="InterPro" id="IPR036291">
    <property type="entry name" value="NAD(P)-bd_dom_sf"/>
</dbReference>
<dbReference type="SUPFAM" id="SSF51735">
    <property type="entry name" value="NAD(P)-binding Rossmann-fold domains"/>
    <property type="match status" value="1"/>
</dbReference>
<dbReference type="GO" id="GO:0005789">
    <property type="term" value="C:endoplasmic reticulum membrane"/>
    <property type="evidence" value="ECO:0007669"/>
    <property type="project" value="TreeGrafter"/>
</dbReference>
<feature type="domain" description="Ketoreductase (KR)" evidence="4">
    <location>
        <begin position="24"/>
        <end position="142"/>
    </location>
</feature>
<dbReference type="PANTHER" id="PTHR43647:SF4">
    <property type="entry name" value="KETOREDUCTASE (KR) DOMAIN-CONTAINING PROTEIN"/>
    <property type="match status" value="1"/>
</dbReference>
<feature type="region of interest" description="Disordered" evidence="3">
    <location>
        <begin position="1"/>
        <end position="20"/>
    </location>
</feature>
<dbReference type="PRINTS" id="PR00081">
    <property type="entry name" value="GDHRDH"/>
</dbReference>
<evidence type="ECO:0000313" key="6">
    <source>
        <dbReference type="Proteomes" id="UP000248961"/>
    </source>
</evidence>
<dbReference type="EMBL" id="KZ824298">
    <property type="protein sequence ID" value="RAL10037.1"/>
    <property type="molecule type" value="Genomic_DNA"/>
</dbReference>
<evidence type="ECO:0000256" key="2">
    <source>
        <dbReference type="ARBA" id="ARBA00023621"/>
    </source>
</evidence>
<sequence length="354" mass="38728">MDPSMPRAGASLNASPHEGKETRGTVLITGANGSLALQFVSHLLARYPALTLIGTVRNPSTETDPNTAKLQKILSKHPSATVSVEKLDLASLADVRVFCDSIISRTGKKELPPLRAIVCNAFTWSLDGGVKYTTDGYEATFQVSYLAHYVLVLKLLPCLDRKAGRVVMLGSAAHYPERPNPLSALVAQWPEDEDVAELVKPRSHPAEENHDRGWQRYGTSKLATVMFINALNRRLEKACDYRGITATAMDPGGIVDSRAHNEQRALAKKVFSASRFILPLLKYITSSIRLSSDSAKDLVEVAVGSSFAGKRGYFQGLQTTKPAEISDNEQKQEILWEASSRWAGVEDSVLCTYP</sequence>
<evidence type="ECO:0000256" key="1">
    <source>
        <dbReference type="ARBA" id="ARBA00023589"/>
    </source>
</evidence>
<dbReference type="Gene3D" id="3.40.50.720">
    <property type="entry name" value="NAD(P)-binding Rossmann-like Domain"/>
    <property type="match status" value="1"/>
</dbReference>
<reference evidence="5 6" key="1">
    <citation type="submission" date="2018-02" db="EMBL/GenBank/DDBJ databases">
        <title>The genomes of Aspergillus section Nigri reveals drivers in fungal speciation.</title>
        <authorList>
            <consortium name="DOE Joint Genome Institute"/>
            <person name="Vesth T.C."/>
            <person name="Nybo J."/>
            <person name="Theobald S."/>
            <person name="Brandl J."/>
            <person name="Frisvad J.C."/>
            <person name="Nielsen K.F."/>
            <person name="Lyhne E.K."/>
            <person name="Kogle M.E."/>
            <person name="Kuo A."/>
            <person name="Riley R."/>
            <person name="Clum A."/>
            <person name="Nolan M."/>
            <person name="Lipzen A."/>
            <person name="Salamov A."/>
            <person name="Henrissat B."/>
            <person name="Wiebenga A."/>
            <person name="De vries R.P."/>
            <person name="Grigoriev I.V."/>
            <person name="Mortensen U.H."/>
            <person name="Andersen M.R."/>
            <person name="Baker S.E."/>
        </authorList>
    </citation>
    <scope>NUCLEOTIDE SEQUENCE [LARGE SCALE GENOMIC DNA]</scope>
    <source>
        <strain evidence="5 6">CBS 101889</strain>
    </source>
</reference>
<proteinExistence type="predicted"/>
<evidence type="ECO:0000256" key="3">
    <source>
        <dbReference type="SAM" id="MobiDB-lite"/>
    </source>
</evidence>
<dbReference type="RefSeq" id="XP_025549191.1">
    <property type="nucleotide sequence ID" value="XM_025694007.1"/>
</dbReference>
<dbReference type="OrthoDB" id="191139at2759"/>
<dbReference type="InterPro" id="IPR013968">
    <property type="entry name" value="PKS_KR"/>
</dbReference>
<dbReference type="InterPro" id="IPR002347">
    <property type="entry name" value="SDR_fam"/>
</dbReference>
<evidence type="ECO:0000313" key="5">
    <source>
        <dbReference type="EMBL" id="RAL10037.1"/>
    </source>
</evidence>
<dbReference type="GeneID" id="37198296"/>
<dbReference type="GO" id="GO:0005741">
    <property type="term" value="C:mitochondrial outer membrane"/>
    <property type="evidence" value="ECO:0007669"/>
    <property type="project" value="TreeGrafter"/>
</dbReference>
<organism evidence="5 6">
    <name type="scientific">Aspergillus homomorphus (strain CBS 101889)</name>
    <dbReference type="NCBI Taxonomy" id="1450537"/>
    <lineage>
        <taxon>Eukaryota</taxon>
        <taxon>Fungi</taxon>
        <taxon>Dikarya</taxon>
        <taxon>Ascomycota</taxon>
        <taxon>Pezizomycotina</taxon>
        <taxon>Eurotiomycetes</taxon>
        <taxon>Eurotiomycetidae</taxon>
        <taxon>Eurotiales</taxon>
        <taxon>Aspergillaceae</taxon>
        <taxon>Aspergillus</taxon>
        <taxon>Aspergillus subgen. Circumdati</taxon>
    </lineage>
</organism>
<gene>
    <name evidence="5" type="ORF">BO97DRAFT_394870</name>
</gene>
<keyword evidence="6" id="KW-1185">Reference proteome</keyword>
<comment type="pathway">
    <text evidence="1">Steroid biosynthesis; zymosterol biosynthesis; zymosterol from lanosterol: step 5/6.</text>
</comment>
<dbReference type="AlphaFoldDB" id="A0A395HQD9"/>
<dbReference type="Pfam" id="PF08659">
    <property type="entry name" value="KR"/>
    <property type="match status" value="1"/>
</dbReference>
<evidence type="ECO:0000259" key="4">
    <source>
        <dbReference type="Pfam" id="PF08659"/>
    </source>
</evidence>
<dbReference type="STRING" id="1450537.A0A395HQD9"/>
<dbReference type="PANTHER" id="PTHR43647">
    <property type="entry name" value="DEHYDROGENASE"/>
    <property type="match status" value="1"/>
</dbReference>
<name>A0A395HQD9_ASPHC</name>
<dbReference type="EC" id="1.1.1.270" evidence="2"/>
<dbReference type="GO" id="GO:0005811">
    <property type="term" value="C:lipid droplet"/>
    <property type="evidence" value="ECO:0007669"/>
    <property type="project" value="TreeGrafter"/>
</dbReference>
<dbReference type="InterPro" id="IPR051593">
    <property type="entry name" value="Ergosterol_Biosynth_ERG27"/>
</dbReference>